<accession>A0AAU7M0H0</accession>
<dbReference type="Gene3D" id="3.90.1200.10">
    <property type="match status" value="1"/>
</dbReference>
<dbReference type="EMBL" id="CP157762">
    <property type="protein sequence ID" value="XBP91037.1"/>
    <property type="molecule type" value="Genomic_DNA"/>
</dbReference>
<evidence type="ECO:0000313" key="4">
    <source>
        <dbReference type="EMBL" id="XCH71735.1"/>
    </source>
</evidence>
<reference evidence="4" key="2">
    <citation type="submission" date="2024-06" db="EMBL/GenBank/DDBJ databases">
        <title>Micromonospora mangrovi CCTCC AA 2012012 genome sequences.</title>
        <authorList>
            <person name="Gao J."/>
        </authorList>
    </citation>
    <scope>NUCLEOTIDE SEQUENCE</scope>
    <source>
        <strain evidence="4">CCTCC AA 2012012</strain>
    </source>
</reference>
<sequence>MTEPAVDAAQTTTGPGSGRPPKGVDLDRLAGYLAEHRPELATGPLQARLIAGGKSNLTYLLRAGDRELVLRRPPLGHVLATAHDMAREHRVISALAPTGVPVPAALLFCADEAVIGAPFYLMEKVDGEVYRSRTQTDPLTDGQRRDLAMAMMDTLAALHMVEPAAAGLADFGRPEGYLGRQVRRWAGQLDRSRSRELPGIDELRDALADTVPEGANAGRIVHGDYRLDNLMATVDPVSVRAVLDWEMATLGDPLADLGLLLTYWSVLGDSDLAEGNPVADGIGPRAGFPTGDELIARYAGRSDVDVGPLHWHVALGCFKLAVICEGIHYRHTLGQTLGGGFDRIGEMVAPLVDHGLHAVREK</sequence>
<evidence type="ECO:0000256" key="1">
    <source>
        <dbReference type="SAM" id="MobiDB-lite"/>
    </source>
</evidence>
<dbReference type="InterPro" id="IPR052898">
    <property type="entry name" value="ACAD10-like"/>
</dbReference>
<dbReference type="RefSeq" id="WP_350930586.1">
    <property type="nucleotide sequence ID" value="NZ_CP157762.1"/>
</dbReference>
<feature type="region of interest" description="Disordered" evidence="1">
    <location>
        <begin position="1"/>
        <end position="23"/>
    </location>
</feature>
<proteinExistence type="predicted"/>
<dbReference type="Pfam" id="PF01636">
    <property type="entry name" value="APH"/>
    <property type="match status" value="1"/>
</dbReference>
<evidence type="ECO:0000259" key="2">
    <source>
        <dbReference type="Pfam" id="PF01636"/>
    </source>
</evidence>
<dbReference type="InterPro" id="IPR011009">
    <property type="entry name" value="Kinase-like_dom_sf"/>
</dbReference>
<organism evidence="3">
    <name type="scientific">Micromonospora sp. CCTCC AA 2012012</name>
    <dbReference type="NCBI Taxonomy" id="3111921"/>
    <lineage>
        <taxon>Bacteria</taxon>
        <taxon>Bacillati</taxon>
        <taxon>Actinomycetota</taxon>
        <taxon>Actinomycetes</taxon>
        <taxon>Micromonosporales</taxon>
        <taxon>Micromonosporaceae</taxon>
        <taxon>Micromonospora</taxon>
    </lineage>
</organism>
<dbReference type="SUPFAM" id="SSF56112">
    <property type="entry name" value="Protein kinase-like (PK-like)"/>
    <property type="match status" value="1"/>
</dbReference>
<feature type="domain" description="Aminoglycoside phosphotransferase" evidence="2">
    <location>
        <begin position="47"/>
        <end position="282"/>
    </location>
</feature>
<reference evidence="3" key="1">
    <citation type="submission" date="2024-01" db="EMBL/GenBank/DDBJ databases">
        <title>The genome sequence of Micromonospora mangrovi CCTCC AA 2012012.</title>
        <authorList>
            <person name="Gao J."/>
        </authorList>
    </citation>
    <scope>NUCLEOTIDE SEQUENCE</scope>
    <source>
        <strain evidence="3">CCTCC AA 2012012</strain>
    </source>
</reference>
<dbReference type="CDD" id="cd05154">
    <property type="entry name" value="ACAD10_11_N-like"/>
    <property type="match status" value="1"/>
</dbReference>
<dbReference type="Gene3D" id="3.30.200.20">
    <property type="entry name" value="Phosphorylase Kinase, domain 1"/>
    <property type="match status" value="1"/>
</dbReference>
<dbReference type="InterPro" id="IPR041726">
    <property type="entry name" value="ACAD10_11_N"/>
</dbReference>
<dbReference type="PANTHER" id="PTHR47829:SF1">
    <property type="entry name" value="HAD FAMILY PHOSPHATASE"/>
    <property type="match status" value="1"/>
</dbReference>
<dbReference type="PANTHER" id="PTHR47829">
    <property type="entry name" value="HYDROLASE, PUTATIVE (AFU_ORTHOLOGUE AFUA_1G12880)-RELATED"/>
    <property type="match status" value="1"/>
</dbReference>
<dbReference type="InterPro" id="IPR002575">
    <property type="entry name" value="Aminoglycoside_PTrfase"/>
</dbReference>
<evidence type="ECO:0000313" key="3">
    <source>
        <dbReference type="EMBL" id="XBP91037.1"/>
    </source>
</evidence>
<gene>
    <name evidence="4" type="ORF">ABUL08_15305</name>
    <name evidence="3" type="ORF">VK199_15240</name>
</gene>
<protein>
    <submittedName>
        <fullName evidence="3">Phosphotransferase family protein</fullName>
    </submittedName>
</protein>
<dbReference type="EMBL" id="CP159342">
    <property type="protein sequence ID" value="XCH71735.1"/>
    <property type="molecule type" value="Genomic_DNA"/>
</dbReference>
<dbReference type="AlphaFoldDB" id="A0AAU7M0H0"/>
<name>A0AAU7M0H0_9ACTN</name>